<dbReference type="GO" id="GO:0043571">
    <property type="term" value="P:maintenance of CRISPR repeat elements"/>
    <property type="evidence" value="ECO:0007669"/>
    <property type="project" value="InterPro"/>
</dbReference>
<keyword evidence="6" id="KW-0460">Magnesium</keyword>
<dbReference type="GO" id="GO:0016787">
    <property type="term" value="F:hydrolase activity"/>
    <property type="evidence" value="ECO:0007669"/>
    <property type="project" value="UniProtKB-KW"/>
</dbReference>
<reference evidence="8" key="1">
    <citation type="submission" date="2018-06" db="EMBL/GenBank/DDBJ databases">
        <authorList>
            <person name="Zhirakovskaya E."/>
        </authorList>
    </citation>
    <scope>NUCLEOTIDE SEQUENCE</scope>
</reference>
<name>A0A3B0VFD2_9ZZZZ</name>
<evidence type="ECO:0000313" key="8">
    <source>
        <dbReference type="EMBL" id="VAW37017.1"/>
    </source>
</evidence>
<sequence>MFVLVSYDVSTMDKAGRRRLRRVAKTCKDYGQRVQFSVFECIVDPAQW</sequence>
<comment type="cofactor">
    <cofactor evidence="1">
        <name>Mg(2+)</name>
        <dbReference type="ChEBI" id="CHEBI:18420"/>
    </cofactor>
</comment>
<evidence type="ECO:0000256" key="3">
    <source>
        <dbReference type="ARBA" id="ARBA00022723"/>
    </source>
</evidence>
<dbReference type="GO" id="GO:0004521">
    <property type="term" value="F:RNA endonuclease activity"/>
    <property type="evidence" value="ECO:0007669"/>
    <property type="project" value="InterPro"/>
</dbReference>
<dbReference type="GO" id="GO:0046872">
    <property type="term" value="F:metal ion binding"/>
    <property type="evidence" value="ECO:0007669"/>
    <property type="project" value="UniProtKB-KW"/>
</dbReference>
<keyword evidence="2" id="KW-0540">Nuclease</keyword>
<proteinExistence type="predicted"/>
<accession>A0A3B0VFD2</accession>
<dbReference type="SUPFAM" id="SSF143430">
    <property type="entry name" value="TTP0101/SSO1404-like"/>
    <property type="match status" value="1"/>
</dbReference>
<evidence type="ECO:0000256" key="6">
    <source>
        <dbReference type="ARBA" id="ARBA00022842"/>
    </source>
</evidence>
<dbReference type="Gene3D" id="3.30.70.240">
    <property type="match status" value="1"/>
</dbReference>
<keyword evidence="7" id="KW-0051">Antiviral defense</keyword>
<keyword evidence="3" id="KW-0479">Metal-binding</keyword>
<dbReference type="CDD" id="cd09725">
    <property type="entry name" value="Cas2_I_II_III"/>
    <property type="match status" value="1"/>
</dbReference>
<dbReference type="PANTHER" id="PTHR34405:SF3">
    <property type="entry name" value="CRISPR-ASSOCIATED ENDORIBONUCLEASE CAS2 3"/>
    <property type="match status" value="1"/>
</dbReference>
<evidence type="ECO:0000256" key="2">
    <source>
        <dbReference type="ARBA" id="ARBA00022722"/>
    </source>
</evidence>
<dbReference type="Pfam" id="PF09827">
    <property type="entry name" value="CRISPR_Cas2"/>
    <property type="match status" value="1"/>
</dbReference>
<evidence type="ECO:0000256" key="7">
    <source>
        <dbReference type="ARBA" id="ARBA00023118"/>
    </source>
</evidence>
<organism evidence="8">
    <name type="scientific">hydrothermal vent metagenome</name>
    <dbReference type="NCBI Taxonomy" id="652676"/>
    <lineage>
        <taxon>unclassified sequences</taxon>
        <taxon>metagenomes</taxon>
        <taxon>ecological metagenomes</taxon>
    </lineage>
</organism>
<keyword evidence="5" id="KW-0378">Hydrolase</keyword>
<keyword evidence="4" id="KW-0255">Endonuclease</keyword>
<dbReference type="InterPro" id="IPR021127">
    <property type="entry name" value="CRISPR_associated_Cas2"/>
</dbReference>
<dbReference type="InterPro" id="IPR019199">
    <property type="entry name" value="Virulence_VapD/CRISPR_Cas2"/>
</dbReference>
<dbReference type="NCBIfam" id="TIGR01573">
    <property type="entry name" value="cas2"/>
    <property type="match status" value="1"/>
</dbReference>
<evidence type="ECO:0000256" key="4">
    <source>
        <dbReference type="ARBA" id="ARBA00022759"/>
    </source>
</evidence>
<feature type="non-terminal residue" evidence="8">
    <location>
        <position position="48"/>
    </location>
</feature>
<dbReference type="PANTHER" id="PTHR34405">
    <property type="entry name" value="CRISPR-ASSOCIATED ENDORIBONUCLEASE CAS2"/>
    <property type="match status" value="1"/>
</dbReference>
<dbReference type="AlphaFoldDB" id="A0A3B0VFD2"/>
<protein>
    <submittedName>
        <fullName evidence="8">CRISPR-associated protein Cas2</fullName>
    </submittedName>
</protein>
<dbReference type="PIRSF" id="PIRSF032582">
    <property type="entry name" value="Cas2"/>
    <property type="match status" value="1"/>
</dbReference>
<gene>
    <name evidence="8" type="ORF">MNBD_DELTA03-192</name>
</gene>
<evidence type="ECO:0000256" key="1">
    <source>
        <dbReference type="ARBA" id="ARBA00001946"/>
    </source>
</evidence>
<evidence type="ECO:0000256" key="5">
    <source>
        <dbReference type="ARBA" id="ARBA00022801"/>
    </source>
</evidence>
<dbReference type="EMBL" id="UOEX01000194">
    <property type="protein sequence ID" value="VAW37017.1"/>
    <property type="molecule type" value="Genomic_DNA"/>
</dbReference>
<dbReference type="GO" id="GO:0051607">
    <property type="term" value="P:defense response to virus"/>
    <property type="evidence" value="ECO:0007669"/>
    <property type="project" value="UniProtKB-KW"/>
</dbReference>